<dbReference type="CDD" id="cd02142">
    <property type="entry name" value="McbC_SagB-like_oxidoreductase"/>
    <property type="match status" value="1"/>
</dbReference>
<evidence type="ECO:0000259" key="2">
    <source>
        <dbReference type="Pfam" id="PF14028"/>
    </source>
</evidence>
<dbReference type="Pfam" id="PF00881">
    <property type="entry name" value="Nitroreductase"/>
    <property type="match status" value="1"/>
</dbReference>
<dbReference type="PANTHER" id="PTHR43745:SF2">
    <property type="entry name" value="NITROREDUCTASE MJ1384-RELATED"/>
    <property type="match status" value="1"/>
</dbReference>
<dbReference type="InterPro" id="IPR020051">
    <property type="entry name" value="SagB-type_dehydrogenase"/>
</dbReference>
<evidence type="ECO:0000313" key="4">
    <source>
        <dbReference type="Proteomes" id="UP001214441"/>
    </source>
</evidence>
<dbReference type="EMBL" id="JANCPR020000015">
    <property type="protein sequence ID" value="MDJ1133688.1"/>
    <property type="molecule type" value="Genomic_DNA"/>
</dbReference>
<protein>
    <submittedName>
        <fullName evidence="3">SagB family peptide dehydrogenase</fullName>
    </submittedName>
</protein>
<evidence type="ECO:0000313" key="3">
    <source>
        <dbReference type="EMBL" id="MDJ1133688.1"/>
    </source>
</evidence>
<proteinExistence type="predicted"/>
<comment type="caution">
    <text evidence="3">The sequence shown here is derived from an EMBL/GenBank/DDBJ whole genome shotgun (WGS) entry which is preliminary data.</text>
</comment>
<dbReference type="RefSeq" id="WP_274045302.1">
    <property type="nucleotide sequence ID" value="NZ_JANCPR020000015.1"/>
</dbReference>
<dbReference type="Proteomes" id="UP001214441">
    <property type="component" value="Unassembled WGS sequence"/>
</dbReference>
<dbReference type="SUPFAM" id="SSF55469">
    <property type="entry name" value="FMN-dependent nitroreductase-like"/>
    <property type="match status" value="1"/>
</dbReference>
<dbReference type="InterPro" id="IPR029479">
    <property type="entry name" value="Nitroreductase"/>
</dbReference>
<keyword evidence="4" id="KW-1185">Reference proteome</keyword>
<feature type="domain" description="Nitroreductase" evidence="1">
    <location>
        <begin position="366"/>
        <end position="551"/>
    </location>
</feature>
<organism evidence="3 4">
    <name type="scientific">Streptomyces iconiensis</name>
    <dbReference type="NCBI Taxonomy" id="1384038"/>
    <lineage>
        <taxon>Bacteria</taxon>
        <taxon>Bacillati</taxon>
        <taxon>Actinomycetota</taxon>
        <taxon>Actinomycetes</taxon>
        <taxon>Kitasatosporales</taxon>
        <taxon>Streptomycetaceae</taxon>
        <taxon>Streptomyces</taxon>
    </lineage>
</organism>
<dbReference type="InterPro" id="IPR000415">
    <property type="entry name" value="Nitroreductase-like"/>
</dbReference>
<feature type="domain" description="Thiopeptide-type bacteriocin biosynthesis" evidence="2">
    <location>
        <begin position="17"/>
        <end position="256"/>
    </location>
</feature>
<dbReference type="NCBIfam" id="TIGR03605">
    <property type="entry name" value="antibiot_sagB"/>
    <property type="match status" value="1"/>
</dbReference>
<accession>A0ABT6ZX83</accession>
<name>A0ABT6ZX83_9ACTN</name>
<evidence type="ECO:0000259" key="1">
    <source>
        <dbReference type="Pfam" id="PF00881"/>
    </source>
</evidence>
<dbReference type="InterPro" id="IPR023809">
    <property type="entry name" value="Thiopep_bacteriocin_synth_dom"/>
</dbReference>
<gene>
    <name evidence="3" type="ORF">NMN56_017285</name>
</gene>
<dbReference type="Pfam" id="PF14028">
    <property type="entry name" value="Lant_dehydr_C"/>
    <property type="match status" value="1"/>
</dbReference>
<sequence>MAKVIEMVGAEDGTLSWRSLHVAADDDETAVERLLSAAVAPWAADTTAASWFLERAGKAGDELRVHVLEADGRDMSALREAIRSAGWPGKGGSPAAVSEFPYEPDTARFGGADGFAVCARHFGDAARTALAAIRSSPSREQRLRAAASLLLASALAVAPEPKDAVQWLRGHASSLARVTDVAAARSRAEEDHFRNEAEWRHRHAATRARLTRPTTTVGAWHQLQCAVRTSLARLEEAGRLCLATADVHRALSGLLCEQLGLDAQDTAYTAWLVSMDLVSPGPREPYFADSPAACDRLLHENGKFFGARLMDQRPDMAGATQEGRQELPAALARFALTRPGGPAPEAPGFEEVLLARRSTYGTYEGPFSVEELSALLYFSAGVTAEKTMPGADSSYPVRPYPSGGTRYPLRTLLYCHDIAGLARGVHLYDPLEHALDQLDDRDISAELMRMAPATDPRVAFPPKAGGKLHVDACPLWVFTVADLTFQRLHYGLRSYRLVLQESGHLAQNLALVGTWLGKSSVGIGGFYDDTVNEVLALDGVNSSVVYVHLVGVVRPPRADGTVAHV</sequence>
<dbReference type="PANTHER" id="PTHR43745">
    <property type="entry name" value="NITROREDUCTASE MJ1384-RELATED"/>
    <property type="match status" value="1"/>
</dbReference>
<dbReference type="Gene3D" id="3.40.109.10">
    <property type="entry name" value="NADH Oxidase"/>
    <property type="match status" value="1"/>
</dbReference>
<reference evidence="3 4" key="1">
    <citation type="submission" date="2023-05" db="EMBL/GenBank/DDBJ databases">
        <title>Streptantibioticus silvisoli sp. nov., acidotolerant actinomycetes 1 from pine litter.</title>
        <authorList>
            <person name="Swiecimska M."/>
            <person name="Golinska P."/>
            <person name="Sangal V."/>
            <person name="Wachnowicz B."/>
            <person name="Goodfellow M."/>
        </authorList>
    </citation>
    <scope>NUCLEOTIDE SEQUENCE [LARGE SCALE GENOMIC DNA]</scope>
    <source>
        <strain evidence="3 4">DSM 42109</strain>
    </source>
</reference>
<dbReference type="InterPro" id="IPR052544">
    <property type="entry name" value="Bacteriocin_Proc_Enz"/>
</dbReference>